<dbReference type="EMBL" id="DVLF01000141">
    <property type="protein sequence ID" value="HIT50272.1"/>
    <property type="molecule type" value="Genomic_DNA"/>
</dbReference>
<protein>
    <submittedName>
        <fullName evidence="2">Uncharacterized protein</fullName>
    </submittedName>
</protein>
<keyword evidence="1" id="KW-0812">Transmembrane</keyword>
<comment type="caution">
    <text evidence="2">The sequence shown here is derived from an EMBL/GenBank/DDBJ whole genome shotgun (WGS) entry which is preliminary data.</text>
</comment>
<name>A0A9D1GRD0_9MOLU</name>
<feature type="transmembrane region" description="Helical" evidence="1">
    <location>
        <begin position="12"/>
        <end position="31"/>
    </location>
</feature>
<dbReference type="Proteomes" id="UP000886758">
    <property type="component" value="Unassembled WGS sequence"/>
</dbReference>
<reference evidence="2" key="1">
    <citation type="submission" date="2020-10" db="EMBL/GenBank/DDBJ databases">
        <authorList>
            <person name="Gilroy R."/>
        </authorList>
    </citation>
    <scope>NUCLEOTIDE SEQUENCE</scope>
    <source>
        <strain evidence="2">ChiW17-6978</strain>
    </source>
</reference>
<sequence>MILSWTDSPFIITLLTVLCLLLPFLIAGFHFKRYGMIQGIFSLITLPMIVCGFLELFSVLFEKNQNMMEMIIHLNSGIGVYKNLQVSLLKETKIDWLYQSGWIYLPYALVYVITHSISIGIRHKKKKSA</sequence>
<dbReference type="AlphaFoldDB" id="A0A9D1GRD0"/>
<evidence type="ECO:0000313" key="2">
    <source>
        <dbReference type="EMBL" id="HIT50272.1"/>
    </source>
</evidence>
<keyword evidence="1" id="KW-0472">Membrane</keyword>
<keyword evidence="1" id="KW-1133">Transmembrane helix</keyword>
<feature type="transmembrane region" description="Helical" evidence="1">
    <location>
        <begin position="102"/>
        <end position="121"/>
    </location>
</feature>
<proteinExistence type="predicted"/>
<evidence type="ECO:0000256" key="1">
    <source>
        <dbReference type="SAM" id="Phobius"/>
    </source>
</evidence>
<accession>A0A9D1GRD0</accession>
<organism evidence="2 3">
    <name type="scientific">Candidatus Pelethenecus faecipullorum</name>
    <dbReference type="NCBI Taxonomy" id="2840900"/>
    <lineage>
        <taxon>Bacteria</taxon>
        <taxon>Bacillati</taxon>
        <taxon>Mycoplasmatota</taxon>
        <taxon>Mollicutes</taxon>
        <taxon>Candidatus Pelethenecus</taxon>
    </lineage>
</organism>
<gene>
    <name evidence="2" type="ORF">IAD46_04520</name>
</gene>
<feature type="transmembrane region" description="Helical" evidence="1">
    <location>
        <begin position="40"/>
        <end position="61"/>
    </location>
</feature>
<reference evidence="2" key="2">
    <citation type="journal article" date="2021" name="PeerJ">
        <title>Extensive microbial diversity within the chicken gut microbiome revealed by metagenomics and culture.</title>
        <authorList>
            <person name="Gilroy R."/>
            <person name="Ravi A."/>
            <person name="Getino M."/>
            <person name="Pursley I."/>
            <person name="Horton D.L."/>
            <person name="Alikhan N.F."/>
            <person name="Baker D."/>
            <person name="Gharbi K."/>
            <person name="Hall N."/>
            <person name="Watson M."/>
            <person name="Adriaenssens E.M."/>
            <person name="Foster-Nyarko E."/>
            <person name="Jarju S."/>
            <person name="Secka A."/>
            <person name="Antonio M."/>
            <person name="Oren A."/>
            <person name="Chaudhuri R.R."/>
            <person name="La Ragione R."/>
            <person name="Hildebrand F."/>
            <person name="Pallen M.J."/>
        </authorList>
    </citation>
    <scope>NUCLEOTIDE SEQUENCE</scope>
    <source>
        <strain evidence="2">ChiW17-6978</strain>
    </source>
</reference>
<evidence type="ECO:0000313" key="3">
    <source>
        <dbReference type="Proteomes" id="UP000886758"/>
    </source>
</evidence>